<dbReference type="EMBL" id="JAEQNE010000004">
    <property type="protein sequence ID" value="MBL0393003.1"/>
    <property type="molecule type" value="Genomic_DNA"/>
</dbReference>
<reference evidence="2 3" key="1">
    <citation type="journal article" date="2017" name="Int. J. Syst. Evol. Microbiol.">
        <title>Ramlibacter monticola sp. nov., isolated from forest soil.</title>
        <authorList>
            <person name="Chaudhary D.K."/>
            <person name="Kim J."/>
        </authorList>
    </citation>
    <scope>NUCLEOTIDE SEQUENCE [LARGE SCALE GENOMIC DNA]</scope>
    <source>
        <strain evidence="2 3">KACC 19175</strain>
    </source>
</reference>
<keyword evidence="1" id="KW-1133">Transmembrane helix</keyword>
<dbReference type="AlphaFoldDB" id="A0A937CUR6"/>
<evidence type="ECO:0000256" key="1">
    <source>
        <dbReference type="SAM" id="Phobius"/>
    </source>
</evidence>
<dbReference type="InterPro" id="IPR007813">
    <property type="entry name" value="PilN"/>
</dbReference>
<evidence type="ECO:0000313" key="2">
    <source>
        <dbReference type="EMBL" id="MBL0393003.1"/>
    </source>
</evidence>
<keyword evidence="3" id="KW-1185">Reference proteome</keyword>
<dbReference type="Proteomes" id="UP000599109">
    <property type="component" value="Unassembled WGS sequence"/>
</dbReference>
<dbReference type="RefSeq" id="WP_201675665.1">
    <property type="nucleotide sequence ID" value="NZ_JAEQNE010000004.1"/>
</dbReference>
<accession>A0A937CUR6</accession>
<comment type="caution">
    <text evidence="2">The sequence shown here is derived from an EMBL/GenBank/DDBJ whole genome shotgun (WGS) entry which is preliminary data.</text>
</comment>
<name>A0A937CUR6_9BURK</name>
<keyword evidence="1" id="KW-0812">Transmembrane</keyword>
<keyword evidence="1" id="KW-0472">Membrane</keyword>
<proteinExistence type="predicted"/>
<dbReference type="Pfam" id="PF05137">
    <property type="entry name" value="PilN"/>
    <property type="match status" value="1"/>
</dbReference>
<feature type="transmembrane region" description="Helical" evidence="1">
    <location>
        <begin position="20"/>
        <end position="39"/>
    </location>
</feature>
<gene>
    <name evidence="2" type="ORF">JJ685_17830</name>
</gene>
<organism evidence="2 3">
    <name type="scientific">Ramlibacter monticola</name>
    <dbReference type="NCBI Taxonomy" id="1926872"/>
    <lineage>
        <taxon>Bacteria</taxon>
        <taxon>Pseudomonadati</taxon>
        <taxon>Pseudomonadota</taxon>
        <taxon>Betaproteobacteria</taxon>
        <taxon>Burkholderiales</taxon>
        <taxon>Comamonadaceae</taxon>
        <taxon>Ramlibacter</taxon>
    </lineage>
</organism>
<evidence type="ECO:0000313" key="3">
    <source>
        <dbReference type="Proteomes" id="UP000599109"/>
    </source>
</evidence>
<protein>
    <submittedName>
        <fullName evidence="2">PilN domain-containing protein</fullName>
    </submittedName>
</protein>
<sequence length="170" mass="18254">MRPLFLDFERKVHGTKLGYGLLVAGVLVTAAVVGAQALVAEEIERHTAAAPAAEPKRDPWVLPAGISSEADAIAGARAVVGHLAGAGDRLFVSLEAIDEPDVALLALRPDTRKRTLRIDAEARSADAMLAYLRVLEQSRAFTQVVLVEHEIQDSDPLRPMRFSVTAAWGP</sequence>